<dbReference type="NCBIfam" id="TIGR02533">
    <property type="entry name" value="type_II_gspE"/>
    <property type="match status" value="1"/>
</dbReference>
<dbReference type="SUPFAM" id="SSF160246">
    <property type="entry name" value="EspE N-terminal domain-like"/>
    <property type="match status" value="1"/>
</dbReference>
<keyword evidence="3" id="KW-0547">Nucleotide-binding</keyword>
<keyword evidence="6" id="KW-1278">Translocase</keyword>
<keyword evidence="12" id="KW-1185">Reference proteome</keyword>
<evidence type="ECO:0000256" key="3">
    <source>
        <dbReference type="ARBA" id="ARBA00022741"/>
    </source>
</evidence>
<gene>
    <name evidence="11" type="primary">gspE</name>
    <name evidence="11" type="ORF">ELAC_0052</name>
</gene>
<evidence type="ECO:0000256" key="6">
    <source>
        <dbReference type="ARBA" id="ARBA00022967"/>
    </source>
</evidence>
<dbReference type="InterPro" id="IPR037257">
    <property type="entry name" value="T2SS_E_N_sf"/>
</dbReference>
<sequence>MATKEPSETAAGKDELVKRGMLSSDDGGRALAERFGMEVLDTLPLSALPRSYYEKVSYAFAKKNLVLPIAVEEETVIVAINDPLHLEPLEEIRIILGLDVRAVFAPKEIILHAIQHFYNQEKGAASQLIADLRGDSEDLVKEGEIESYDLLDRKLGQSPIIKLLNLILTEAIQQGASDIHFEPGADGLKVRYRIDGVLQSRHAPSQEFQAPLLTRIKVMAKLDIAEHRLPQDGRIKLKMGPREIDFRVSTVPVVGGERIVLRILDKGNVVLGLDKIGMLPEVLEEFQKLISLPEGIILVTGPTGSGKTTTLYSAICEMADDEINIMTVEDPVEYNLKGIAQIAVRHKIGLSFASGLRHILRQDPDVVMIGEIRDAETAEISIQASLTGHLVLSTLHTNDAPSAITRLVDMGIEPYLLSSSIAGVLAQRLVRTICNNCKRRVEPTLREVKSIGLKESELNRAHFSEGAGCERCYGSGYRGRHGIYELMVVNNVIHKQIVTSPDAIELRRLALESGMVSLLAHGAELVRQGVTTIAEVLRATRGVEGEG</sequence>
<dbReference type="GO" id="GO:0015627">
    <property type="term" value="C:type II protein secretion system complex"/>
    <property type="evidence" value="ECO:0007669"/>
    <property type="project" value="InterPro"/>
</dbReference>
<dbReference type="InterPro" id="IPR001482">
    <property type="entry name" value="T2SS/T4SS_dom"/>
</dbReference>
<dbReference type="FunFam" id="3.40.50.300:FF:000398">
    <property type="entry name" value="Type IV pilus assembly ATPase PilB"/>
    <property type="match status" value="1"/>
</dbReference>
<dbReference type="PROSITE" id="PS00662">
    <property type="entry name" value="T2SP_E"/>
    <property type="match status" value="1"/>
</dbReference>
<dbReference type="GO" id="GO:0005886">
    <property type="term" value="C:plasma membrane"/>
    <property type="evidence" value="ECO:0007669"/>
    <property type="project" value="TreeGrafter"/>
</dbReference>
<reference evidence="12" key="1">
    <citation type="submission" date="2015-06" db="EMBL/GenBank/DDBJ databases">
        <authorList>
            <person name="Bertelli C."/>
        </authorList>
    </citation>
    <scope>NUCLEOTIDE SEQUENCE [LARGE SCALE GENOMIC DNA]</scope>
    <source>
        <strain evidence="12">CRIB-30</strain>
    </source>
</reference>
<dbReference type="SUPFAM" id="SSF52540">
    <property type="entry name" value="P-loop containing nucleoside triphosphate hydrolases"/>
    <property type="match status" value="1"/>
</dbReference>
<dbReference type="PANTHER" id="PTHR30258:SF2">
    <property type="entry name" value="COMG OPERON PROTEIN 1"/>
    <property type="match status" value="1"/>
</dbReference>
<evidence type="ECO:0000256" key="2">
    <source>
        <dbReference type="ARBA" id="ARBA00022448"/>
    </source>
</evidence>
<dbReference type="GO" id="GO:0005524">
    <property type="term" value="F:ATP binding"/>
    <property type="evidence" value="ECO:0007669"/>
    <property type="project" value="UniProtKB-KW"/>
</dbReference>
<dbReference type="GO" id="GO:0008564">
    <property type="term" value="F:protein-exporting ATPase activity"/>
    <property type="evidence" value="ECO:0007669"/>
    <property type="project" value="UniProtKB-EC"/>
</dbReference>
<feature type="domain" description="Bacterial type II secretion system protein E" evidence="10">
    <location>
        <begin position="360"/>
        <end position="374"/>
    </location>
</feature>
<dbReference type="CDD" id="cd01129">
    <property type="entry name" value="PulE-GspE-like"/>
    <property type="match status" value="1"/>
</dbReference>
<organism evidence="11 12">
    <name type="scientific">Estrella lausannensis</name>
    <dbReference type="NCBI Taxonomy" id="483423"/>
    <lineage>
        <taxon>Bacteria</taxon>
        <taxon>Pseudomonadati</taxon>
        <taxon>Chlamydiota</taxon>
        <taxon>Chlamydiia</taxon>
        <taxon>Parachlamydiales</taxon>
        <taxon>Candidatus Criblamydiaceae</taxon>
        <taxon>Estrella</taxon>
    </lineage>
</organism>
<dbReference type="InterPro" id="IPR027417">
    <property type="entry name" value="P-loop_NTPase"/>
</dbReference>
<evidence type="ECO:0000256" key="9">
    <source>
        <dbReference type="SAM" id="MobiDB-lite"/>
    </source>
</evidence>
<evidence type="ECO:0000259" key="10">
    <source>
        <dbReference type="PROSITE" id="PS00662"/>
    </source>
</evidence>
<dbReference type="Gene3D" id="3.30.300.160">
    <property type="entry name" value="Type II secretion system, protein E, N-terminal domain"/>
    <property type="match status" value="1"/>
</dbReference>
<dbReference type="FunFam" id="3.30.450.90:FF:000001">
    <property type="entry name" value="Type II secretion system ATPase GspE"/>
    <property type="match status" value="1"/>
</dbReference>
<dbReference type="Gene3D" id="3.30.450.90">
    <property type="match status" value="1"/>
</dbReference>
<dbReference type="OrthoDB" id="9808272at2"/>
<dbReference type="PANTHER" id="PTHR30258">
    <property type="entry name" value="TYPE II SECRETION SYSTEM PROTEIN GSPE-RELATED"/>
    <property type="match status" value="1"/>
</dbReference>
<dbReference type="InterPro" id="IPR013369">
    <property type="entry name" value="T2SS_GspE"/>
</dbReference>
<dbReference type="Pfam" id="PF05157">
    <property type="entry name" value="MshEN"/>
    <property type="match status" value="1"/>
</dbReference>
<keyword evidence="5" id="KW-0653">Protein transport</keyword>
<comment type="catalytic activity">
    <reaction evidence="8">
        <text>ATP + H2O + cellular proteinSide 1 = ADP + phosphate + cellular proteinSide 2.</text>
        <dbReference type="EC" id="7.4.2.8"/>
    </reaction>
</comment>
<feature type="compositionally biased region" description="Basic and acidic residues" evidence="9">
    <location>
        <begin position="1"/>
        <end position="18"/>
    </location>
</feature>
<evidence type="ECO:0000313" key="11">
    <source>
        <dbReference type="EMBL" id="CRX37416.1"/>
    </source>
</evidence>
<dbReference type="EC" id="7.4.2.8" evidence="7"/>
<evidence type="ECO:0000256" key="4">
    <source>
        <dbReference type="ARBA" id="ARBA00022840"/>
    </source>
</evidence>
<evidence type="ECO:0000256" key="8">
    <source>
        <dbReference type="ARBA" id="ARBA00034006"/>
    </source>
</evidence>
<dbReference type="GO" id="GO:0016887">
    <property type="term" value="F:ATP hydrolysis activity"/>
    <property type="evidence" value="ECO:0007669"/>
    <property type="project" value="TreeGrafter"/>
</dbReference>
<evidence type="ECO:0000256" key="7">
    <source>
        <dbReference type="ARBA" id="ARBA00024382"/>
    </source>
</evidence>
<dbReference type="InterPro" id="IPR007831">
    <property type="entry name" value="T2SS_GspE_N"/>
</dbReference>
<dbReference type="Pfam" id="PF00437">
    <property type="entry name" value="T2SSE"/>
    <property type="match status" value="1"/>
</dbReference>
<name>A0A0H5DMQ0_9BACT</name>
<dbReference type="Proteomes" id="UP000220251">
    <property type="component" value="Unassembled WGS sequence"/>
</dbReference>
<evidence type="ECO:0000313" key="12">
    <source>
        <dbReference type="Proteomes" id="UP000220251"/>
    </source>
</evidence>
<evidence type="ECO:0000256" key="5">
    <source>
        <dbReference type="ARBA" id="ARBA00022927"/>
    </source>
</evidence>
<dbReference type="EMBL" id="CWGJ01000001">
    <property type="protein sequence ID" value="CRX37416.1"/>
    <property type="molecule type" value="Genomic_DNA"/>
</dbReference>
<protein>
    <recommendedName>
        <fullName evidence="7">protein-secreting ATPase</fullName>
        <ecNumber evidence="7">7.4.2.8</ecNumber>
    </recommendedName>
</protein>
<dbReference type="AlphaFoldDB" id="A0A0H5DMQ0"/>
<accession>A0A0H5DMQ0</accession>
<proteinExistence type="inferred from homology"/>
<dbReference type="Gene3D" id="3.40.50.300">
    <property type="entry name" value="P-loop containing nucleotide triphosphate hydrolases"/>
    <property type="match status" value="1"/>
</dbReference>
<feature type="region of interest" description="Disordered" evidence="9">
    <location>
        <begin position="1"/>
        <end position="21"/>
    </location>
</feature>
<keyword evidence="4" id="KW-0067">ATP-binding</keyword>
<dbReference type="InterPro" id="IPR003593">
    <property type="entry name" value="AAA+_ATPase"/>
</dbReference>
<comment type="similarity">
    <text evidence="1">Belongs to the GSP E family.</text>
</comment>
<evidence type="ECO:0000256" key="1">
    <source>
        <dbReference type="ARBA" id="ARBA00006611"/>
    </source>
</evidence>
<keyword evidence="2" id="KW-0813">Transport</keyword>
<dbReference type="SMART" id="SM00382">
    <property type="entry name" value="AAA"/>
    <property type="match status" value="1"/>
</dbReference>
<dbReference type="GO" id="GO:0015628">
    <property type="term" value="P:protein secretion by the type II secretion system"/>
    <property type="evidence" value="ECO:0007669"/>
    <property type="project" value="InterPro"/>
</dbReference>